<evidence type="ECO:0000256" key="2">
    <source>
        <dbReference type="ARBA" id="ARBA00023125"/>
    </source>
</evidence>
<organism evidence="6">
    <name type="scientific">Streptococcus mutans</name>
    <dbReference type="NCBI Taxonomy" id="1309"/>
    <lineage>
        <taxon>Bacteria</taxon>
        <taxon>Bacillati</taxon>
        <taxon>Bacillota</taxon>
        <taxon>Bacilli</taxon>
        <taxon>Lactobacillales</taxon>
        <taxon>Streptococcaceae</taxon>
        <taxon>Streptococcus</taxon>
    </lineage>
</organism>
<reference evidence="6" key="1">
    <citation type="submission" date="2014-06" db="EMBL/GenBank/DDBJ databases">
        <title>Nucleotide sequence analysis of clustered regularly interspaced short palindromic repeats, CRISPR, in Streptococcus mutans.</title>
        <authorList>
            <person name="Tamura H."/>
        </authorList>
    </citation>
    <scope>NUCLEOTIDE SEQUENCE</scope>
    <source>
        <strain evidence="6">OMZ 175</strain>
    </source>
</reference>
<feature type="region of interest" description="Disordered" evidence="4">
    <location>
        <begin position="273"/>
        <end position="292"/>
    </location>
</feature>
<dbReference type="EMBL" id="AB970469">
    <property type="protein sequence ID" value="BAR91615.1"/>
    <property type="molecule type" value="Genomic_DNA"/>
</dbReference>
<evidence type="ECO:0000256" key="3">
    <source>
        <dbReference type="ARBA" id="ARBA00023163"/>
    </source>
</evidence>
<evidence type="ECO:0000259" key="5">
    <source>
        <dbReference type="PROSITE" id="PS01124"/>
    </source>
</evidence>
<evidence type="ECO:0000256" key="4">
    <source>
        <dbReference type="SAM" id="MobiDB-lite"/>
    </source>
</evidence>
<dbReference type="AlphaFoldDB" id="A0A0H5AR68"/>
<dbReference type="Gene3D" id="1.10.10.60">
    <property type="entry name" value="Homeodomain-like"/>
    <property type="match status" value="2"/>
</dbReference>
<protein>
    <submittedName>
        <fullName evidence="6">Transcriptional regulator</fullName>
    </submittedName>
</protein>
<dbReference type="PANTHER" id="PTHR43280:SF10">
    <property type="entry name" value="REGULATORY PROTEIN POCR"/>
    <property type="match status" value="1"/>
</dbReference>
<feature type="compositionally biased region" description="Basic and acidic residues" evidence="4">
    <location>
        <begin position="283"/>
        <end position="292"/>
    </location>
</feature>
<dbReference type="InterPro" id="IPR009057">
    <property type="entry name" value="Homeodomain-like_sf"/>
</dbReference>
<name>A0A0H5AR68_STRMG</name>
<dbReference type="InterPro" id="IPR018060">
    <property type="entry name" value="HTH_AraC"/>
</dbReference>
<dbReference type="RefSeq" id="WP_002270556.1">
    <property type="nucleotide sequence ID" value="NZ_JALDUN010000002.1"/>
</dbReference>
<keyword evidence="3" id="KW-0804">Transcription</keyword>
<dbReference type="InterPro" id="IPR018062">
    <property type="entry name" value="HTH_AraC-typ_CS"/>
</dbReference>
<dbReference type="PRINTS" id="PR00032">
    <property type="entry name" value="HTHARAC"/>
</dbReference>
<sequence length="292" mass="33852">MVRFISNTLSQTLNEPFQQSHKSCKHLYILEILSQVVIVSDQKQVPLQPYDIILAQSFNHLQIDSLDRNPILLRLYSLDFDLPSPLNQYTVGDNPLIHDLMNDHTSEDAYILFTNLSDLICHAYLDALEKLENLRDNNDEQVYIDFQRQKLAGLLFTELLRQHDAKVSKFASRFPSVNVKYASKDSQSGAIMKYVSDNVHHISLKEAAAHFSYQANYFSRLCHELFGISFNELKTTIRLEIAKEQLRLTTKSVEEISQELGYKAVSNFHRNFKSQTGMTPNDYRQDKQWKDT</sequence>
<dbReference type="Pfam" id="PF12833">
    <property type="entry name" value="HTH_18"/>
    <property type="match status" value="1"/>
</dbReference>
<feature type="domain" description="HTH araC/xylS-type" evidence="5">
    <location>
        <begin position="189"/>
        <end position="286"/>
    </location>
</feature>
<accession>A0A0H5AR68</accession>
<dbReference type="GO" id="GO:0043565">
    <property type="term" value="F:sequence-specific DNA binding"/>
    <property type="evidence" value="ECO:0007669"/>
    <property type="project" value="InterPro"/>
</dbReference>
<dbReference type="PROSITE" id="PS01124">
    <property type="entry name" value="HTH_ARAC_FAMILY_2"/>
    <property type="match status" value="1"/>
</dbReference>
<dbReference type="InterPro" id="IPR020449">
    <property type="entry name" value="Tscrpt_reg_AraC-type_HTH"/>
</dbReference>
<dbReference type="PANTHER" id="PTHR43280">
    <property type="entry name" value="ARAC-FAMILY TRANSCRIPTIONAL REGULATOR"/>
    <property type="match status" value="1"/>
</dbReference>
<dbReference type="PROSITE" id="PS00041">
    <property type="entry name" value="HTH_ARAC_FAMILY_1"/>
    <property type="match status" value="1"/>
</dbReference>
<proteinExistence type="predicted"/>
<dbReference type="SUPFAM" id="SSF46689">
    <property type="entry name" value="Homeodomain-like"/>
    <property type="match status" value="1"/>
</dbReference>
<evidence type="ECO:0000256" key="1">
    <source>
        <dbReference type="ARBA" id="ARBA00023015"/>
    </source>
</evidence>
<keyword evidence="1" id="KW-0805">Transcription regulation</keyword>
<dbReference type="SMART" id="SM00342">
    <property type="entry name" value="HTH_ARAC"/>
    <property type="match status" value="1"/>
</dbReference>
<keyword evidence="2" id="KW-0238">DNA-binding</keyword>
<dbReference type="GO" id="GO:0003700">
    <property type="term" value="F:DNA-binding transcription factor activity"/>
    <property type="evidence" value="ECO:0007669"/>
    <property type="project" value="InterPro"/>
</dbReference>
<evidence type="ECO:0000313" key="6">
    <source>
        <dbReference type="EMBL" id="BAR91615.1"/>
    </source>
</evidence>